<dbReference type="InterPro" id="IPR051454">
    <property type="entry name" value="RNA/ubiquinone_mod_enzymes"/>
</dbReference>
<proteinExistence type="inferred from homology"/>
<dbReference type="OrthoDB" id="9807498at2"/>
<organism evidence="4 5">
    <name type="scientific">Campylobacter gracilis RM3268</name>
    <dbReference type="NCBI Taxonomy" id="553220"/>
    <lineage>
        <taxon>Bacteria</taxon>
        <taxon>Pseudomonadati</taxon>
        <taxon>Campylobacterota</taxon>
        <taxon>Epsilonproteobacteria</taxon>
        <taxon>Campylobacterales</taxon>
        <taxon>Campylobacteraceae</taxon>
        <taxon>Campylobacter</taxon>
    </lineage>
</organism>
<evidence type="ECO:0000313" key="5">
    <source>
        <dbReference type="Proteomes" id="UP000005709"/>
    </source>
</evidence>
<sequence length="420" mass="46813">MKKPELLAPAGNLTKLKIALAYGADAVYASTGSFSLRQRSAKEFSKESFAQGVAYAHERGKKLYATVNGFATNGQLGNIERHLEFLRDLRVDGILIATLGVASLARAVAPQIPIHVSTQANVLNYLDAQVWAELGAVRIVAAREMTLKDAVQIKDKIPNLEIEIFVHGSMCFAYSGRCLVSAVQSGRFSNRGSCANDCRFNYEIYAKNPETSALFRLQEREGEGTFVMNAKDLSLISHVQKIMQTGAIDSFKIEGRTKSEYYVACATNAYRAAIDDAASDKFEARVYEREIATLKNRGFSDGYLIKRPYEREDTQNLDRSIELGTHQVCAISQDGEFINVKDKILPGESYEIFAPRGFEICACDNEIGEIYELDGKPYLKFKKLQSRSGKEFSEIHSGNLNEIKLPAKLAEFCFLRKEIE</sequence>
<comment type="similarity">
    <text evidence="3">Belongs to the peptidase U32 family.</text>
</comment>
<reference evidence="4 5" key="1">
    <citation type="submission" date="2009-07" db="EMBL/GenBank/DDBJ databases">
        <authorList>
            <person name="Madupu R."/>
            <person name="Sebastian Y."/>
            <person name="Durkin A.S."/>
            <person name="Torralba M."/>
            <person name="Methe B."/>
            <person name="Sutton G.G."/>
            <person name="Strausberg R.L."/>
            <person name="Nelson K.E."/>
        </authorList>
    </citation>
    <scope>NUCLEOTIDE SEQUENCE [LARGE SCALE GENOMIC DNA]</scope>
    <source>
        <strain evidence="4 5">RM3268</strain>
    </source>
</reference>
<evidence type="ECO:0000256" key="2">
    <source>
        <dbReference type="ARBA" id="ARBA00022801"/>
    </source>
</evidence>
<dbReference type="PANTHER" id="PTHR30217:SF6">
    <property type="entry name" value="TRNA HYDROXYLATION PROTEIN P"/>
    <property type="match status" value="1"/>
</dbReference>
<dbReference type="STRING" id="824.CGRAC_1726"/>
<comment type="caution">
    <text evidence="4">The sequence shown here is derived from an EMBL/GenBank/DDBJ whole genome shotgun (WGS) entry which is preliminary data.</text>
</comment>
<accession>C8PL82</accession>
<name>C8PL82_9BACT</name>
<evidence type="ECO:0000256" key="1">
    <source>
        <dbReference type="ARBA" id="ARBA00022670"/>
    </source>
</evidence>
<dbReference type="EMBL" id="ACYG01000031">
    <property type="protein sequence ID" value="EEV16497.1"/>
    <property type="molecule type" value="Genomic_DNA"/>
</dbReference>
<evidence type="ECO:0000313" key="4">
    <source>
        <dbReference type="EMBL" id="EEV16497.1"/>
    </source>
</evidence>
<dbReference type="GO" id="GO:0008233">
    <property type="term" value="F:peptidase activity"/>
    <property type="evidence" value="ECO:0007669"/>
    <property type="project" value="UniProtKB-KW"/>
</dbReference>
<dbReference type="RefSeq" id="WP_005873169.1">
    <property type="nucleotide sequence ID" value="NZ_ACYG01000031.1"/>
</dbReference>
<evidence type="ECO:0000256" key="3">
    <source>
        <dbReference type="ARBA" id="ARBA00038374"/>
    </source>
</evidence>
<dbReference type="GO" id="GO:0006508">
    <property type="term" value="P:proteolysis"/>
    <property type="evidence" value="ECO:0007669"/>
    <property type="project" value="UniProtKB-KW"/>
</dbReference>
<dbReference type="EC" id="3.4.-.-" evidence="4"/>
<dbReference type="Proteomes" id="UP000005709">
    <property type="component" value="Unassembled WGS sequence"/>
</dbReference>
<keyword evidence="2 4" id="KW-0378">Hydrolase</keyword>
<protein>
    <submittedName>
        <fullName evidence="4">Peptidase, U32 family</fullName>
        <ecNumber evidence="4">3.4.-.-</ecNumber>
    </submittedName>
</protein>
<gene>
    <name evidence="4" type="ORF">CAMGR0001_2873</name>
</gene>
<dbReference type="Pfam" id="PF01136">
    <property type="entry name" value="Peptidase_U32"/>
    <property type="match status" value="1"/>
</dbReference>
<keyword evidence="5" id="KW-1185">Reference proteome</keyword>
<keyword evidence="1" id="KW-0645">Protease</keyword>
<dbReference type="InterPro" id="IPR001539">
    <property type="entry name" value="Peptidase_U32"/>
</dbReference>
<dbReference type="AlphaFoldDB" id="C8PL82"/>
<dbReference type="PANTHER" id="PTHR30217">
    <property type="entry name" value="PEPTIDASE U32 FAMILY"/>
    <property type="match status" value="1"/>
</dbReference>
<dbReference type="PROSITE" id="PS01276">
    <property type="entry name" value="PEPTIDASE_U32"/>
    <property type="match status" value="1"/>
</dbReference>
<dbReference type="eggNOG" id="COG0826">
    <property type="taxonomic scope" value="Bacteria"/>
</dbReference>